<dbReference type="EMBL" id="BIFQ01000001">
    <property type="protein sequence ID" value="GCE04554.1"/>
    <property type="molecule type" value="Genomic_DNA"/>
</dbReference>
<dbReference type="Proteomes" id="UP000287224">
    <property type="component" value="Unassembled WGS sequence"/>
</dbReference>
<keyword evidence="5" id="KW-0694">RNA-binding</keyword>
<dbReference type="InterPro" id="IPR003256">
    <property type="entry name" value="Ribosomal_uL24"/>
</dbReference>
<dbReference type="AlphaFoldDB" id="A0A401ZCF0"/>
<dbReference type="InterPro" id="IPR005824">
    <property type="entry name" value="KOW"/>
</dbReference>
<dbReference type="NCBIfam" id="TIGR01079">
    <property type="entry name" value="rplX_bact"/>
    <property type="match status" value="1"/>
</dbReference>
<comment type="similarity">
    <text evidence="1 5 6">Belongs to the universal ribosomal protein uL24 family.</text>
</comment>
<dbReference type="InterPro" id="IPR008991">
    <property type="entry name" value="Translation_prot_SH3-like_sf"/>
</dbReference>
<dbReference type="Gene3D" id="2.30.30.30">
    <property type="match status" value="1"/>
</dbReference>
<dbReference type="InterPro" id="IPR041988">
    <property type="entry name" value="Ribosomal_uL24_KOW"/>
</dbReference>
<dbReference type="SMART" id="SM00739">
    <property type="entry name" value="KOW"/>
    <property type="match status" value="1"/>
</dbReference>
<proteinExistence type="inferred from homology"/>
<dbReference type="Pfam" id="PF17136">
    <property type="entry name" value="ribosomal_L24"/>
    <property type="match status" value="1"/>
</dbReference>
<dbReference type="GO" id="GO:0006412">
    <property type="term" value="P:translation"/>
    <property type="evidence" value="ECO:0007669"/>
    <property type="project" value="UniProtKB-UniRule"/>
</dbReference>
<evidence type="ECO:0000313" key="8">
    <source>
        <dbReference type="EMBL" id="GCE04554.1"/>
    </source>
</evidence>
<dbReference type="InterPro" id="IPR014722">
    <property type="entry name" value="Rib_uL2_dom2"/>
</dbReference>
<comment type="function">
    <text evidence="5">One of two assembly initiator proteins, it binds directly to the 5'-end of the 23S rRNA, where it nucleates assembly of the 50S subunit.</text>
</comment>
<comment type="subunit">
    <text evidence="5">Part of the 50S ribosomal subunit.</text>
</comment>
<organism evidence="8 9">
    <name type="scientific">Dictyobacter aurantiacus</name>
    <dbReference type="NCBI Taxonomy" id="1936993"/>
    <lineage>
        <taxon>Bacteria</taxon>
        <taxon>Bacillati</taxon>
        <taxon>Chloroflexota</taxon>
        <taxon>Ktedonobacteria</taxon>
        <taxon>Ktedonobacterales</taxon>
        <taxon>Dictyobacteraceae</taxon>
        <taxon>Dictyobacter</taxon>
    </lineage>
</organism>
<sequence>MATQVKDKKPLHLAKMNIKKGDTVEILAGKDKGKRGTVSRALPQNSKVIVEGLNVVKKHIRPQGQTRQGGVIEKAMPLHVSNVMLICTECGERTRVGIERRPLGADQKERPVRICKHCHKAIADNTRS</sequence>
<dbReference type="PANTHER" id="PTHR12903">
    <property type="entry name" value="MITOCHONDRIAL RIBOSOMAL PROTEIN L24"/>
    <property type="match status" value="1"/>
</dbReference>
<evidence type="ECO:0000313" key="9">
    <source>
        <dbReference type="Proteomes" id="UP000287224"/>
    </source>
</evidence>
<comment type="caution">
    <text evidence="8">The sequence shown here is derived from an EMBL/GenBank/DDBJ whole genome shotgun (WGS) entry which is preliminary data.</text>
</comment>
<reference evidence="9" key="1">
    <citation type="submission" date="2018-12" db="EMBL/GenBank/DDBJ databases">
        <title>Tengunoibacter tsumagoiensis gen. nov., sp. nov., Dictyobacter kobayashii sp. nov., D. alpinus sp. nov., and D. joshuensis sp. nov. and description of Dictyobacteraceae fam. nov. within the order Ktedonobacterales isolated from Tengu-no-mugimeshi.</title>
        <authorList>
            <person name="Wang C.M."/>
            <person name="Zheng Y."/>
            <person name="Sakai Y."/>
            <person name="Toyoda A."/>
            <person name="Minakuchi Y."/>
            <person name="Abe K."/>
            <person name="Yokota A."/>
            <person name="Yabe S."/>
        </authorList>
    </citation>
    <scope>NUCLEOTIDE SEQUENCE [LARGE SCALE GENOMIC DNA]</scope>
    <source>
        <strain evidence="9">S-27</strain>
    </source>
</reference>
<dbReference type="Pfam" id="PF00467">
    <property type="entry name" value="KOW"/>
    <property type="match status" value="1"/>
</dbReference>
<dbReference type="GO" id="GO:0005840">
    <property type="term" value="C:ribosome"/>
    <property type="evidence" value="ECO:0007669"/>
    <property type="project" value="UniProtKB-KW"/>
</dbReference>
<keyword evidence="2 5" id="KW-0689">Ribosomal protein</keyword>
<name>A0A401ZCF0_9CHLR</name>
<evidence type="ECO:0000256" key="5">
    <source>
        <dbReference type="HAMAP-Rule" id="MF_01326"/>
    </source>
</evidence>
<keyword evidence="5" id="KW-0699">rRNA-binding</keyword>
<comment type="function">
    <text evidence="5">One of the proteins that surrounds the polypeptide exit tunnel on the outside of the subunit.</text>
</comment>
<evidence type="ECO:0000256" key="1">
    <source>
        <dbReference type="ARBA" id="ARBA00010618"/>
    </source>
</evidence>
<dbReference type="GO" id="GO:0019843">
    <property type="term" value="F:rRNA binding"/>
    <property type="evidence" value="ECO:0007669"/>
    <property type="project" value="UniProtKB-UniRule"/>
</dbReference>
<dbReference type="PROSITE" id="PS01108">
    <property type="entry name" value="RIBOSOMAL_L24"/>
    <property type="match status" value="1"/>
</dbReference>
<evidence type="ECO:0000259" key="7">
    <source>
        <dbReference type="SMART" id="SM00739"/>
    </source>
</evidence>
<feature type="domain" description="KOW" evidence="7">
    <location>
        <begin position="17"/>
        <end position="44"/>
    </location>
</feature>
<dbReference type="CDD" id="cd06089">
    <property type="entry name" value="KOW_RPL26"/>
    <property type="match status" value="1"/>
</dbReference>
<dbReference type="GO" id="GO:1990904">
    <property type="term" value="C:ribonucleoprotein complex"/>
    <property type="evidence" value="ECO:0007669"/>
    <property type="project" value="UniProtKB-KW"/>
</dbReference>
<dbReference type="HAMAP" id="MF_01326_B">
    <property type="entry name" value="Ribosomal_uL24_B"/>
    <property type="match status" value="1"/>
</dbReference>
<gene>
    <name evidence="5 8" type="primary">rplX</name>
    <name evidence="8" type="ORF">KDAU_18830</name>
</gene>
<dbReference type="InterPro" id="IPR005825">
    <property type="entry name" value="Ribosomal_uL24_CS"/>
</dbReference>
<dbReference type="InterPro" id="IPR057264">
    <property type="entry name" value="Ribosomal_uL24_C"/>
</dbReference>
<dbReference type="GO" id="GO:0003735">
    <property type="term" value="F:structural constituent of ribosome"/>
    <property type="evidence" value="ECO:0007669"/>
    <property type="project" value="InterPro"/>
</dbReference>
<evidence type="ECO:0000256" key="2">
    <source>
        <dbReference type="ARBA" id="ARBA00022980"/>
    </source>
</evidence>
<keyword evidence="9" id="KW-1185">Reference proteome</keyword>
<accession>A0A401ZCF0</accession>
<dbReference type="SUPFAM" id="SSF50104">
    <property type="entry name" value="Translation proteins SH3-like domain"/>
    <property type="match status" value="1"/>
</dbReference>
<keyword evidence="3 5" id="KW-0687">Ribonucleoprotein</keyword>
<evidence type="ECO:0000256" key="6">
    <source>
        <dbReference type="RuleBase" id="RU003477"/>
    </source>
</evidence>
<protein>
    <recommendedName>
        <fullName evidence="4 5">Large ribosomal subunit protein uL24</fullName>
    </recommendedName>
</protein>
<evidence type="ECO:0000256" key="4">
    <source>
        <dbReference type="ARBA" id="ARBA00035206"/>
    </source>
</evidence>
<evidence type="ECO:0000256" key="3">
    <source>
        <dbReference type="ARBA" id="ARBA00023274"/>
    </source>
</evidence>